<evidence type="ECO:0000313" key="5">
    <source>
        <dbReference type="Proteomes" id="UP000051927"/>
    </source>
</evidence>
<evidence type="ECO:0000313" key="4">
    <source>
        <dbReference type="EMBL" id="MBF4807691.1"/>
    </source>
</evidence>
<comment type="function">
    <text evidence="1">May be involved in the formation or repair of [Fe-S] clusters present in iron-sulfur proteins.</text>
</comment>
<dbReference type="GeneID" id="84904252"/>
<dbReference type="Proteomes" id="UP000698335">
    <property type="component" value="Unassembled WGS sequence"/>
</dbReference>
<evidence type="ECO:0000256" key="1">
    <source>
        <dbReference type="ARBA" id="ARBA00049958"/>
    </source>
</evidence>
<dbReference type="Proteomes" id="UP000051927">
    <property type="component" value="Unassembled WGS sequence"/>
</dbReference>
<sequence length="78" mass="8357">MAINRELLNATLDVIRQSLQADGGDVELIDVNDDGTVTLEMTGSCAGCPLSAYDMSEGIERILVEHVPGVKRVQPAML</sequence>
<dbReference type="GO" id="GO:0016226">
    <property type="term" value="P:iron-sulfur cluster assembly"/>
    <property type="evidence" value="ECO:0007669"/>
    <property type="project" value="InterPro"/>
</dbReference>
<dbReference type="EMBL" id="JQCP01000001">
    <property type="protein sequence ID" value="KRO02922.1"/>
    <property type="molecule type" value="Genomic_DNA"/>
</dbReference>
<accession>A0A930VUV5</accession>
<dbReference type="Pfam" id="PF01106">
    <property type="entry name" value="NifU"/>
    <property type="match status" value="1"/>
</dbReference>
<dbReference type="PANTHER" id="PTHR11178">
    <property type="entry name" value="IRON-SULFUR CLUSTER SCAFFOLD PROTEIN NFU-RELATED"/>
    <property type="match status" value="1"/>
</dbReference>
<dbReference type="AlphaFoldDB" id="A0A930VUV5"/>
<evidence type="ECO:0000313" key="3">
    <source>
        <dbReference type="EMBL" id="KRO02922.1"/>
    </source>
</evidence>
<protein>
    <submittedName>
        <fullName evidence="4">NifU family protein</fullName>
    </submittedName>
</protein>
<feature type="domain" description="NIF system FeS cluster assembly NifU C-terminal" evidence="2">
    <location>
        <begin position="10"/>
        <end position="74"/>
    </location>
</feature>
<keyword evidence="5" id="KW-1185">Reference proteome</keyword>
<reference evidence="3 5" key="1">
    <citation type="journal article" date="2015" name="Genome Announc.">
        <title>Expanding the biotechnology potential of lactobacilli through comparative genomics of 213 strains and associated genera.</title>
        <authorList>
            <person name="Sun Z."/>
            <person name="Harris H.M."/>
            <person name="McCann A."/>
            <person name="Guo C."/>
            <person name="Argimon S."/>
            <person name="Zhang W."/>
            <person name="Yang X."/>
            <person name="Jeffery I.B."/>
            <person name="Cooney J.C."/>
            <person name="Kagawa T.F."/>
            <person name="Liu W."/>
            <person name="Song Y."/>
            <person name="Salvetti E."/>
            <person name="Wrobel A."/>
            <person name="Rasinkangas P."/>
            <person name="Parkhill J."/>
            <person name="Rea M.C."/>
            <person name="O'Sullivan O."/>
            <person name="Ritari J."/>
            <person name="Douillard F.P."/>
            <person name="Paul Ross R."/>
            <person name="Yang R."/>
            <person name="Briner A.E."/>
            <person name="Felis G.E."/>
            <person name="de Vos W.M."/>
            <person name="Barrangou R."/>
            <person name="Klaenhammer T.R."/>
            <person name="Caufield P.W."/>
            <person name="Cui Y."/>
            <person name="Zhang H."/>
            <person name="O'Toole P.W."/>
        </authorList>
    </citation>
    <scope>NUCLEOTIDE SEQUENCE [LARGE SCALE GENOMIC DNA]</scope>
    <source>
        <strain evidence="3 5">DSM 7090</strain>
    </source>
</reference>
<dbReference type="InterPro" id="IPR001075">
    <property type="entry name" value="NIF_FeS_clus_asmbl_NifU_C"/>
</dbReference>
<dbReference type="EMBL" id="JABZGW010000104">
    <property type="protein sequence ID" value="MBF4807691.1"/>
    <property type="molecule type" value="Genomic_DNA"/>
</dbReference>
<proteinExistence type="predicted"/>
<dbReference type="SUPFAM" id="SSF117916">
    <property type="entry name" value="Fe-S cluster assembly (FSCA) domain-like"/>
    <property type="match status" value="1"/>
</dbReference>
<reference evidence="4" key="2">
    <citation type="submission" date="2020-04" db="EMBL/GenBank/DDBJ databases">
        <title>Deep metagenomics examines the oral microbiome during advanced dental caries in children, revealing novel taxa and co-occurrences with host molecules.</title>
        <authorList>
            <person name="Baker J.L."/>
            <person name="Morton J.T."/>
            <person name="Dinis M."/>
            <person name="Alvarez R."/>
            <person name="Tran N.C."/>
            <person name="Knight R."/>
            <person name="Edlund A."/>
        </authorList>
    </citation>
    <scope>NUCLEOTIDE SEQUENCE</scope>
    <source>
        <strain evidence="4">JCVI_38_bin.5</strain>
    </source>
</reference>
<dbReference type="Gene3D" id="3.30.300.130">
    <property type="entry name" value="Fe-S cluster assembly (FSCA)"/>
    <property type="match status" value="1"/>
</dbReference>
<evidence type="ECO:0000313" key="6">
    <source>
        <dbReference type="Proteomes" id="UP000698335"/>
    </source>
</evidence>
<name>A0A930VUV5_9ACTN</name>
<dbReference type="GO" id="GO:0005506">
    <property type="term" value="F:iron ion binding"/>
    <property type="evidence" value="ECO:0007669"/>
    <property type="project" value="InterPro"/>
</dbReference>
<dbReference type="InterPro" id="IPR034904">
    <property type="entry name" value="FSCA_dom_sf"/>
</dbReference>
<dbReference type="GO" id="GO:0051536">
    <property type="term" value="F:iron-sulfur cluster binding"/>
    <property type="evidence" value="ECO:0007669"/>
    <property type="project" value="InterPro"/>
</dbReference>
<organism evidence="4 6">
    <name type="scientific">Lancefieldella rimae</name>
    <dbReference type="NCBI Taxonomy" id="1383"/>
    <lineage>
        <taxon>Bacteria</taxon>
        <taxon>Bacillati</taxon>
        <taxon>Actinomycetota</taxon>
        <taxon>Coriobacteriia</taxon>
        <taxon>Coriobacteriales</taxon>
        <taxon>Atopobiaceae</taxon>
        <taxon>Lancefieldella</taxon>
    </lineage>
</organism>
<dbReference type="OrthoDB" id="9798220at2"/>
<dbReference type="RefSeq" id="WP_003148550.1">
    <property type="nucleotide sequence ID" value="NZ_CAUOKZ010000008.1"/>
</dbReference>
<gene>
    <name evidence="4" type="ORF">HXK26_03225</name>
    <name evidence="3" type="ORF">IV60_GL000092</name>
</gene>
<evidence type="ECO:0000259" key="2">
    <source>
        <dbReference type="Pfam" id="PF01106"/>
    </source>
</evidence>
<comment type="caution">
    <text evidence="4">The sequence shown here is derived from an EMBL/GenBank/DDBJ whole genome shotgun (WGS) entry which is preliminary data.</text>
</comment>